<evidence type="ECO:0000313" key="1">
    <source>
        <dbReference type="EMBL" id="KAJ5224792.1"/>
    </source>
</evidence>
<sequence length="233" mass="26670">MAFKNIKQFAVGAFDRAQEFSSTARELLSGSTRQNHVHYPRDQEDFYEVLNILRQRLPSELVLEVLGYAQYWVPSHVSISKEVVYREDDCRDRPLYLISDPIQGERARVGEIRVEISSHDQGWSSYPEDRGTLRNSWTWFDLGIERSPDREKIPDCRKIATNLHATSKTNRHRIVFRTDEDLPGMSLLRSGDCISIIPRALFPGWSNHVESASIEIYTDYTGGSGISNTASSM</sequence>
<evidence type="ECO:0000313" key="2">
    <source>
        <dbReference type="Proteomes" id="UP001147733"/>
    </source>
</evidence>
<organism evidence="1 2">
    <name type="scientific">Penicillium citrinum</name>
    <dbReference type="NCBI Taxonomy" id="5077"/>
    <lineage>
        <taxon>Eukaryota</taxon>
        <taxon>Fungi</taxon>
        <taxon>Dikarya</taxon>
        <taxon>Ascomycota</taxon>
        <taxon>Pezizomycotina</taxon>
        <taxon>Eurotiomycetes</taxon>
        <taxon>Eurotiomycetidae</taxon>
        <taxon>Eurotiales</taxon>
        <taxon>Aspergillaceae</taxon>
        <taxon>Penicillium</taxon>
    </lineage>
</organism>
<proteinExistence type="predicted"/>
<keyword evidence="2" id="KW-1185">Reference proteome</keyword>
<accession>A0A9W9TJ59</accession>
<gene>
    <name evidence="1" type="ORF">N7469_008295</name>
</gene>
<protein>
    <submittedName>
        <fullName evidence="1">Uncharacterized protein</fullName>
    </submittedName>
</protein>
<name>A0A9W9TJ59_PENCI</name>
<dbReference type="EMBL" id="JAPQKT010000007">
    <property type="protein sequence ID" value="KAJ5224792.1"/>
    <property type="molecule type" value="Genomic_DNA"/>
</dbReference>
<dbReference type="AlphaFoldDB" id="A0A9W9TJ59"/>
<dbReference type="GeneID" id="81386380"/>
<dbReference type="OrthoDB" id="195446at2759"/>
<dbReference type="Proteomes" id="UP001147733">
    <property type="component" value="Unassembled WGS sequence"/>
</dbReference>
<comment type="caution">
    <text evidence="1">The sequence shown here is derived from an EMBL/GenBank/DDBJ whole genome shotgun (WGS) entry which is preliminary data.</text>
</comment>
<reference evidence="1" key="2">
    <citation type="journal article" date="2023" name="IMA Fungus">
        <title>Comparative genomic study of the Penicillium genus elucidates a diverse pangenome and 15 lateral gene transfer events.</title>
        <authorList>
            <person name="Petersen C."/>
            <person name="Sorensen T."/>
            <person name="Nielsen M.R."/>
            <person name="Sondergaard T.E."/>
            <person name="Sorensen J.L."/>
            <person name="Fitzpatrick D.A."/>
            <person name="Frisvad J.C."/>
            <person name="Nielsen K.L."/>
        </authorList>
    </citation>
    <scope>NUCLEOTIDE SEQUENCE</scope>
    <source>
        <strain evidence="1">IBT 23319</strain>
    </source>
</reference>
<reference evidence="1" key="1">
    <citation type="submission" date="2022-11" db="EMBL/GenBank/DDBJ databases">
        <authorList>
            <person name="Petersen C."/>
        </authorList>
    </citation>
    <scope>NUCLEOTIDE SEQUENCE</scope>
    <source>
        <strain evidence="1">IBT 23319</strain>
    </source>
</reference>
<dbReference type="RefSeq" id="XP_056498764.1">
    <property type="nucleotide sequence ID" value="XM_056647213.1"/>
</dbReference>